<sequence length="213" mass="22453">MTQTINLHYLFDPLCGWCYGASDTIAALGQHPSINLNPLVTGLFSDNGARSIKSFAAKAWANDQRIAALSGKEFSEVYRRDVLGSEVALLDSTVATQAVAAVADTTPDRVVEALVTIQTARYVHGKDVTSPVVVALLLEDLGLLNAAARIKAPDKSLLQLVSESIVTARQVMSTFNLQGVPALIAGAGGENRVLNADVLYSGTDAVLTSLDLA</sequence>
<evidence type="ECO:0000313" key="1">
    <source>
        <dbReference type="EMBL" id="MEM5503128.1"/>
    </source>
</evidence>
<dbReference type="EMBL" id="JBBMQO010000011">
    <property type="protein sequence ID" value="MEM5503128.1"/>
    <property type="molecule type" value="Genomic_DNA"/>
</dbReference>
<comment type="caution">
    <text evidence="1">The sequence shown here is derived from an EMBL/GenBank/DDBJ whole genome shotgun (WGS) entry which is preliminary data.</text>
</comment>
<dbReference type="Gene3D" id="3.40.30.10">
    <property type="entry name" value="Glutaredoxin"/>
    <property type="match status" value="1"/>
</dbReference>
<dbReference type="InterPro" id="IPR036249">
    <property type="entry name" value="Thioredoxin-like_sf"/>
</dbReference>
<gene>
    <name evidence="1" type="ORF">WNY59_16185</name>
</gene>
<evidence type="ECO:0000313" key="2">
    <source>
        <dbReference type="Proteomes" id="UP001477870"/>
    </source>
</evidence>
<dbReference type="RefSeq" id="WP_342849315.1">
    <property type="nucleotide sequence ID" value="NZ_JBBMQO010000011.1"/>
</dbReference>
<name>A0ABU9TAG5_9HYPH</name>
<reference evidence="1 2" key="1">
    <citation type="submission" date="2024-03" db="EMBL/GenBank/DDBJ databases">
        <title>Community enrichment and isolation of bacterial strains for fucoidan degradation.</title>
        <authorList>
            <person name="Sichert A."/>
        </authorList>
    </citation>
    <scope>NUCLEOTIDE SEQUENCE [LARGE SCALE GENOMIC DNA]</scope>
    <source>
        <strain evidence="1 2">AS62</strain>
    </source>
</reference>
<proteinExistence type="predicted"/>
<keyword evidence="2" id="KW-1185">Reference proteome</keyword>
<dbReference type="Proteomes" id="UP001477870">
    <property type="component" value="Unassembled WGS sequence"/>
</dbReference>
<organism evidence="1 2">
    <name type="scientific">Ahrensia kielensis</name>
    <dbReference type="NCBI Taxonomy" id="76980"/>
    <lineage>
        <taxon>Bacteria</taxon>
        <taxon>Pseudomonadati</taxon>
        <taxon>Pseudomonadota</taxon>
        <taxon>Alphaproteobacteria</taxon>
        <taxon>Hyphomicrobiales</taxon>
        <taxon>Ahrensiaceae</taxon>
        <taxon>Ahrensia</taxon>
    </lineage>
</organism>
<accession>A0ABU9TAG5</accession>
<dbReference type="SUPFAM" id="SSF52833">
    <property type="entry name" value="Thioredoxin-like"/>
    <property type="match status" value="1"/>
</dbReference>
<protein>
    <submittedName>
        <fullName evidence="1">DsbA family protein</fullName>
    </submittedName>
</protein>